<feature type="transmembrane region" description="Helical" evidence="11">
    <location>
        <begin position="36"/>
        <end position="55"/>
    </location>
</feature>
<evidence type="ECO:0000259" key="12">
    <source>
        <dbReference type="Pfam" id="PF01435"/>
    </source>
</evidence>
<keyword evidence="7 11" id="KW-1133">Transmembrane helix</keyword>
<feature type="domain" description="Peptidase M48" evidence="12">
    <location>
        <begin position="70"/>
        <end position="226"/>
    </location>
</feature>
<feature type="transmembrane region" description="Helical" evidence="11">
    <location>
        <begin position="7"/>
        <end position="30"/>
    </location>
</feature>
<keyword evidence="1" id="KW-1003">Cell membrane</keyword>
<dbReference type="EMBL" id="NEXE01000041">
    <property type="protein sequence ID" value="PSN90932.1"/>
    <property type="molecule type" value="Genomic_DNA"/>
</dbReference>
<dbReference type="InterPro" id="IPR001915">
    <property type="entry name" value="Peptidase_M48"/>
</dbReference>
<reference evidence="13 14" key="1">
    <citation type="submission" date="2017-04" db="EMBL/GenBank/DDBJ databases">
        <title>Novel microbial lineages endemic to geothermal iron-oxide mats fill important gaps in the evolutionary history of Archaea.</title>
        <authorList>
            <person name="Jay Z.J."/>
            <person name="Beam J.P."/>
            <person name="Dlakic M."/>
            <person name="Rusch D.B."/>
            <person name="Kozubal M.A."/>
            <person name="Inskeep W.P."/>
        </authorList>
    </citation>
    <scope>NUCLEOTIDE SEQUENCE [LARGE SCALE GENOMIC DNA]</scope>
    <source>
        <strain evidence="13">OSP_D</strain>
    </source>
</reference>
<organism evidence="13 14">
    <name type="scientific">Candidatus Marsarchaeota G2 archaeon OSP_D</name>
    <dbReference type="NCBI Taxonomy" id="1978157"/>
    <lineage>
        <taxon>Archaea</taxon>
        <taxon>Candidatus Marsarchaeota</taxon>
        <taxon>Candidatus Marsarchaeota group 2</taxon>
    </lineage>
</organism>
<gene>
    <name evidence="13" type="ORF">B9Q03_05540</name>
</gene>
<comment type="caution">
    <text evidence="13">The sequence shown here is derived from an EMBL/GenBank/DDBJ whole genome shotgun (WGS) entry which is preliminary data.</text>
</comment>
<evidence type="ECO:0000256" key="2">
    <source>
        <dbReference type="ARBA" id="ARBA00022670"/>
    </source>
</evidence>
<evidence type="ECO:0000256" key="5">
    <source>
        <dbReference type="ARBA" id="ARBA00022801"/>
    </source>
</evidence>
<evidence type="ECO:0000313" key="14">
    <source>
        <dbReference type="Proteomes" id="UP000240322"/>
    </source>
</evidence>
<dbReference type="GO" id="GO:0004222">
    <property type="term" value="F:metalloendopeptidase activity"/>
    <property type="evidence" value="ECO:0007669"/>
    <property type="project" value="InterPro"/>
</dbReference>
<dbReference type="Proteomes" id="UP000240322">
    <property type="component" value="Unassembled WGS sequence"/>
</dbReference>
<evidence type="ECO:0000256" key="4">
    <source>
        <dbReference type="ARBA" id="ARBA00022723"/>
    </source>
</evidence>
<keyword evidence="6 10" id="KW-0862">Zinc</keyword>
<protein>
    <recommendedName>
        <fullName evidence="12">Peptidase M48 domain-containing protein</fullName>
    </recommendedName>
</protein>
<evidence type="ECO:0000256" key="6">
    <source>
        <dbReference type="ARBA" id="ARBA00022833"/>
    </source>
</evidence>
<accession>A0A2R6AX11</accession>
<keyword evidence="2 10" id="KW-0645">Protease</keyword>
<dbReference type="Pfam" id="PF01435">
    <property type="entry name" value="Peptidase_M48"/>
    <property type="match status" value="1"/>
</dbReference>
<dbReference type="AlphaFoldDB" id="A0A2R6AX11"/>
<evidence type="ECO:0000313" key="13">
    <source>
        <dbReference type="EMBL" id="PSN90932.1"/>
    </source>
</evidence>
<evidence type="ECO:0000256" key="8">
    <source>
        <dbReference type="ARBA" id="ARBA00023049"/>
    </source>
</evidence>
<dbReference type="PANTHER" id="PTHR43221:SF2">
    <property type="entry name" value="PROTEASE HTPX HOMOLOG"/>
    <property type="match status" value="1"/>
</dbReference>
<keyword evidence="9 11" id="KW-0472">Membrane</keyword>
<keyword evidence="4" id="KW-0479">Metal-binding</keyword>
<dbReference type="GO" id="GO:0006508">
    <property type="term" value="P:proteolysis"/>
    <property type="evidence" value="ECO:0007669"/>
    <property type="project" value="UniProtKB-KW"/>
</dbReference>
<dbReference type="PANTHER" id="PTHR43221">
    <property type="entry name" value="PROTEASE HTPX"/>
    <property type="match status" value="1"/>
</dbReference>
<dbReference type="InterPro" id="IPR050083">
    <property type="entry name" value="HtpX_protease"/>
</dbReference>
<keyword evidence="5 10" id="KW-0378">Hydrolase</keyword>
<keyword evidence="8 10" id="KW-0482">Metalloprotease</keyword>
<comment type="similarity">
    <text evidence="10">Belongs to the peptidase M48 family.</text>
</comment>
<feature type="transmembrane region" description="Helical" evidence="11">
    <location>
        <begin position="154"/>
        <end position="174"/>
    </location>
</feature>
<keyword evidence="3 11" id="KW-0812">Transmembrane</keyword>
<name>A0A2R6AX11_9ARCH</name>
<evidence type="ECO:0000256" key="9">
    <source>
        <dbReference type="ARBA" id="ARBA00023136"/>
    </source>
</evidence>
<proteinExistence type="inferred from homology"/>
<dbReference type="GO" id="GO:0046872">
    <property type="term" value="F:metal ion binding"/>
    <property type="evidence" value="ECO:0007669"/>
    <property type="project" value="UniProtKB-KW"/>
</dbReference>
<comment type="cofactor">
    <cofactor evidence="10">
        <name>Zn(2+)</name>
        <dbReference type="ChEBI" id="CHEBI:29105"/>
    </cofactor>
    <text evidence="10">Binds 1 zinc ion per subunit.</text>
</comment>
<sequence length="242" mass="26958">MGLRASMIISASLTILAEAFVVLLILSLIRLPLIDFLFILGLFWLFQWLVGPILIARNCREIPLGDEAYGWLHQVVDVLSRKAGIQKPKVYLSDERFPNAFAFGNAFKRGIAFTTPLLQILTPEELMAVAGHELGHLRHYDTEVGTTLGLIPNLLNWVGSSMIAVGSTWLGLIVTDFDLALAFTLPILGWIITALAFFVNMFALWFNRLRESYADLHALELTGKGGEPCYCASQNPSIHEER</sequence>
<evidence type="ECO:0000256" key="3">
    <source>
        <dbReference type="ARBA" id="ARBA00022692"/>
    </source>
</evidence>
<dbReference type="Gene3D" id="3.30.2010.10">
    <property type="entry name" value="Metalloproteases ('zincins'), catalytic domain"/>
    <property type="match status" value="1"/>
</dbReference>
<evidence type="ECO:0000256" key="7">
    <source>
        <dbReference type="ARBA" id="ARBA00022989"/>
    </source>
</evidence>
<feature type="transmembrane region" description="Helical" evidence="11">
    <location>
        <begin position="180"/>
        <end position="206"/>
    </location>
</feature>
<evidence type="ECO:0000256" key="11">
    <source>
        <dbReference type="SAM" id="Phobius"/>
    </source>
</evidence>
<evidence type="ECO:0000256" key="1">
    <source>
        <dbReference type="ARBA" id="ARBA00022475"/>
    </source>
</evidence>
<evidence type="ECO:0000256" key="10">
    <source>
        <dbReference type="RuleBase" id="RU003983"/>
    </source>
</evidence>